<dbReference type="NCBIfam" id="TIGR00506">
    <property type="entry name" value="ribB"/>
    <property type="match status" value="1"/>
</dbReference>
<comment type="similarity">
    <text evidence="3">In the N-terminal section; belongs to the DHBP synthase family.</text>
</comment>
<comment type="cofactor">
    <cofactor evidence="1">
        <name>Zn(2+)</name>
        <dbReference type="ChEBI" id="CHEBI:29105"/>
    </cofactor>
</comment>
<dbReference type="GO" id="GO:0005525">
    <property type="term" value="F:GTP binding"/>
    <property type="evidence" value="ECO:0007669"/>
    <property type="project" value="UniProtKB-KW"/>
</dbReference>
<dbReference type="InterPro" id="IPR032677">
    <property type="entry name" value="GTP_cyclohydro_II"/>
</dbReference>
<proteinExistence type="inferred from homology"/>
<dbReference type="SUPFAM" id="SSF142695">
    <property type="entry name" value="RibA-like"/>
    <property type="match status" value="1"/>
</dbReference>
<evidence type="ECO:0000256" key="11">
    <source>
        <dbReference type="ARBA" id="ARBA00049295"/>
    </source>
</evidence>
<evidence type="ECO:0000256" key="6">
    <source>
        <dbReference type="ARBA" id="ARBA00022723"/>
    </source>
</evidence>
<comment type="catalytic activity">
    <reaction evidence="11">
        <text>GTP + 4 H2O = 2,5-diamino-6-hydroxy-4-(5-phosphoribosylamino)-pyrimidine + formate + 2 phosphate + 3 H(+)</text>
        <dbReference type="Rhea" id="RHEA:23704"/>
        <dbReference type="ChEBI" id="CHEBI:15377"/>
        <dbReference type="ChEBI" id="CHEBI:15378"/>
        <dbReference type="ChEBI" id="CHEBI:15740"/>
        <dbReference type="ChEBI" id="CHEBI:37565"/>
        <dbReference type="ChEBI" id="CHEBI:43474"/>
        <dbReference type="ChEBI" id="CHEBI:58614"/>
        <dbReference type="EC" id="3.5.4.25"/>
    </reaction>
</comment>
<dbReference type="InterPro" id="IPR036144">
    <property type="entry name" value="RibA-like_sf"/>
</dbReference>
<dbReference type="UniPathway" id="UPA00275">
    <property type="reaction ID" value="UER00400"/>
</dbReference>
<keyword evidence="8" id="KW-0378">Hydrolase</keyword>
<dbReference type="GO" id="GO:0005829">
    <property type="term" value="C:cytosol"/>
    <property type="evidence" value="ECO:0007669"/>
    <property type="project" value="TreeGrafter"/>
</dbReference>
<evidence type="ECO:0000256" key="5">
    <source>
        <dbReference type="ARBA" id="ARBA00022619"/>
    </source>
</evidence>
<dbReference type="NCBIfam" id="NF001591">
    <property type="entry name" value="PRK00393.1"/>
    <property type="match status" value="1"/>
</dbReference>
<dbReference type="AlphaFoldDB" id="A0A6J5YTQ9"/>
<reference evidence="13" key="1">
    <citation type="submission" date="2020-05" db="EMBL/GenBank/DDBJ databases">
        <authorList>
            <person name="Chiriac C."/>
            <person name="Salcher M."/>
            <person name="Ghai R."/>
            <person name="Kavagutti S V."/>
        </authorList>
    </citation>
    <scope>NUCLEOTIDE SEQUENCE</scope>
</reference>
<organism evidence="13">
    <name type="scientific">freshwater metagenome</name>
    <dbReference type="NCBI Taxonomy" id="449393"/>
    <lineage>
        <taxon>unclassified sequences</taxon>
        <taxon>metagenomes</taxon>
        <taxon>ecological metagenomes</taxon>
    </lineage>
</organism>
<evidence type="ECO:0000256" key="2">
    <source>
        <dbReference type="ARBA" id="ARBA00004853"/>
    </source>
</evidence>
<evidence type="ECO:0000256" key="8">
    <source>
        <dbReference type="ARBA" id="ARBA00022801"/>
    </source>
</evidence>
<dbReference type="Pfam" id="PF00925">
    <property type="entry name" value="GTP_cyclohydro2"/>
    <property type="match status" value="1"/>
</dbReference>
<evidence type="ECO:0000313" key="13">
    <source>
        <dbReference type="EMBL" id="CAB4331253.1"/>
    </source>
</evidence>
<keyword evidence="5" id="KW-0686">Riboflavin biosynthesis</keyword>
<dbReference type="InterPro" id="IPR017945">
    <property type="entry name" value="DHBP_synth_RibB-like_a/b_dom"/>
</dbReference>
<evidence type="ECO:0000256" key="3">
    <source>
        <dbReference type="ARBA" id="ARBA00005520"/>
    </source>
</evidence>
<dbReference type="SUPFAM" id="SSF55821">
    <property type="entry name" value="YrdC/RibB"/>
    <property type="match status" value="1"/>
</dbReference>
<evidence type="ECO:0000256" key="10">
    <source>
        <dbReference type="ARBA" id="ARBA00023134"/>
    </source>
</evidence>
<protein>
    <recommendedName>
        <fullName evidence="4">GTP cyclohydrolase II</fullName>
        <ecNumber evidence="4">3.5.4.25</ecNumber>
    </recommendedName>
</protein>
<dbReference type="PIRSF" id="PIRSF001259">
    <property type="entry name" value="RibA"/>
    <property type="match status" value="1"/>
</dbReference>
<dbReference type="GO" id="GO:0046872">
    <property type="term" value="F:metal ion binding"/>
    <property type="evidence" value="ECO:0007669"/>
    <property type="project" value="UniProtKB-KW"/>
</dbReference>
<keyword evidence="10" id="KW-0342">GTP-binding</keyword>
<comment type="pathway">
    <text evidence="2">Cofactor biosynthesis; riboflavin biosynthesis; 5-amino-6-(D-ribitylamino)uracil from GTP: step 1/4.</text>
</comment>
<dbReference type="GO" id="GO:0008686">
    <property type="term" value="F:3,4-dihydroxy-2-butanone-4-phosphate synthase activity"/>
    <property type="evidence" value="ECO:0007669"/>
    <property type="project" value="InterPro"/>
</dbReference>
<accession>A0A6J5YTQ9</accession>
<keyword evidence="9" id="KW-0862">Zinc</keyword>
<dbReference type="CDD" id="cd00641">
    <property type="entry name" value="GTP_cyclohydro2"/>
    <property type="match status" value="1"/>
</dbReference>
<dbReference type="Pfam" id="PF00926">
    <property type="entry name" value="DHBP_synthase"/>
    <property type="match status" value="1"/>
</dbReference>
<evidence type="ECO:0000256" key="7">
    <source>
        <dbReference type="ARBA" id="ARBA00022741"/>
    </source>
</evidence>
<evidence type="ECO:0000256" key="4">
    <source>
        <dbReference type="ARBA" id="ARBA00012762"/>
    </source>
</evidence>
<evidence type="ECO:0000256" key="9">
    <source>
        <dbReference type="ARBA" id="ARBA00022833"/>
    </source>
</evidence>
<dbReference type="InterPro" id="IPR000926">
    <property type="entry name" value="RibA"/>
</dbReference>
<feature type="domain" description="GTP cyclohydrolase II" evidence="12">
    <location>
        <begin position="214"/>
        <end position="369"/>
    </location>
</feature>
<dbReference type="PANTHER" id="PTHR21327">
    <property type="entry name" value="GTP CYCLOHYDROLASE II-RELATED"/>
    <property type="match status" value="1"/>
</dbReference>
<name>A0A6J5YTQ9_9ZZZZ</name>
<dbReference type="EMBL" id="CAESAK010000013">
    <property type="protein sequence ID" value="CAB4331253.1"/>
    <property type="molecule type" value="Genomic_DNA"/>
</dbReference>
<dbReference type="EC" id="3.5.4.25" evidence="4"/>
<evidence type="ECO:0000256" key="1">
    <source>
        <dbReference type="ARBA" id="ARBA00001947"/>
    </source>
</evidence>
<dbReference type="Gene3D" id="3.90.870.10">
    <property type="entry name" value="DHBP synthase"/>
    <property type="match status" value="1"/>
</dbReference>
<dbReference type="PANTHER" id="PTHR21327:SF18">
    <property type="entry name" value="3,4-DIHYDROXY-2-BUTANONE 4-PHOSPHATE SYNTHASE"/>
    <property type="match status" value="1"/>
</dbReference>
<evidence type="ECO:0000259" key="12">
    <source>
        <dbReference type="Pfam" id="PF00925"/>
    </source>
</evidence>
<dbReference type="GO" id="GO:0009231">
    <property type="term" value="P:riboflavin biosynthetic process"/>
    <property type="evidence" value="ECO:0007669"/>
    <property type="project" value="UniProtKB-UniPathway"/>
</dbReference>
<sequence length="398" mass="43548">MSIKSALEEFAAGRFLIVTDDESRENEGDLIILAEKVTAEQTAFMVRHTTGILCVGLDKATARRLNLPLMFESNQDKRKTAFTVSVDLAQGLTTGVSAQERTATINALGSSNSTAHDFARPGHIYPLIASEGGLGTRSGHTEAGVALAQLVGANPAALLSEILAEDGSMARGETLRDFAEQHKITMITIKELTTYWKANYKASHKSEIELNWADVQLPEGQWQLATYPALKSRDHVIARFGEPGTNPYIRIHSECFTGDVLGSLRCDCGDQLALSKKAIAEHGFGYIIYLRDHEGRGVGLTEKLKAYQLQDEGLDTVDANISLGHPVDAREWEDVLEILHTLKVSNLTLLTNNPQKIAALVGAGFDVTQEHLSAEIHQYNRSYIESKRAKLGHERGDA</sequence>
<gene>
    <name evidence="13" type="ORF">UFOPK3775_00186</name>
</gene>
<keyword evidence="6" id="KW-0479">Metal-binding</keyword>
<dbReference type="InterPro" id="IPR000422">
    <property type="entry name" value="DHBP_synthase_RibB"/>
</dbReference>
<keyword evidence="7" id="KW-0547">Nucleotide-binding</keyword>
<dbReference type="GO" id="GO:0003935">
    <property type="term" value="F:GTP cyclohydrolase II activity"/>
    <property type="evidence" value="ECO:0007669"/>
    <property type="project" value="UniProtKB-EC"/>
</dbReference>
<dbReference type="Gene3D" id="3.40.50.10990">
    <property type="entry name" value="GTP cyclohydrolase II"/>
    <property type="match status" value="1"/>
</dbReference>